<protein>
    <submittedName>
        <fullName evidence="2">Uncharacterized protein</fullName>
    </submittedName>
</protein>
<keyword evidence="3" id="KW-1185">Reference proteome</keyword>
<sequence length="85" mass="8652">MLAPILARLRPVAGPRLQSVRSRARGPGALPPHPHPTSPSPSHPLGTAQPALATRLAPTGVRTARPAIAITNPVIATGGIAPCRP</sequence>
<gene>
    <name evidence="2" type="ORF">GCM10010403_28720</name>
</gene>
<reference evidence="3" key="1">
    <citation type="journal article" date="2019" name="Int. J. Syst. Evol. Microbiol.">
        <title>The Global Catalogue of Microorganisms (GCM) 10K type strain sequencing project: providing services to taxonomists for standard genome sequencing and annotation.</title>
        <authorList>
            <consortium name="The Broad Institute Genomics Platform"/>
            <consortium name="The Broad Institute Genome Sequencing Center for Infectious Disease"/>
            <person name="Wu L."/>
            <person name="Ma J."/>
        </authorList>
    </citation>
    <scope>NUCLEOTIDE SEQUENCE [LARGE SCALE GENOMIC DNA]</scope>
    <source>
        <strain evidence="3">JCM 6238</strain>
    </source>
</reference>
<proteinExistence type="predicted"/>
<evidence type="ECO:0000256" key="1">
    <source>
        <dbReference type="SAM" id="MobiDB-lite"/>
    </source>
</evidence>
<feature type="compositionally biased region" description="Pro residues" evidence="1">
    <location>
        <begin position="29"/>
        <end position="42"/>
    </location>
</feature>
<feature type="region of interest" description="Disordered" evidence="1">
    <location>
        <begin position="12"/>
        <end position="58"/>
    </location>
</feature>
<organism evidence="2 3">
    <name type="scientific">Glycomyces rutgersensis</name>
    <dbReference type="NCBI Taxonomy" id="58115"/>
    <lineage>
        <taxon>Bacteria</taxon>
        <taxon>Bacillati</taxon>
        <taxon>Actinomycetota</taxon>
        <taxon>Actinomycetes</taxon>
        <taxon>Glycomycetales</taxon>
        <taxon>Glycomycetaceae</taxon>
        <taxon>Glycomyces</taxon>
    </lineage>
</organism>
<evidence type="ECO:0000313" key="2">
    <source>
        <dbReference type="EMBL" id="GAA2334942.1"/>
    </source>
</evidence>
<comment type="caution">
    <text evidence="2">The sequence shown here is derived from an EMBL/GenBank/DDBJ whole genome shotgun (WGS) entry which is preliminary data.</text>
</comment>
<accession>A0ABP5SMT7</accession>
<dbReference type="EMBL" id="BAAASX010000004">
    <property type="protein sequence ID" value="GAA2334942.1"/>
    <property type="molecule type" value="Genomic_DNA"/>
</dbReference>
<dbReference type="Proteomes" id="UP001501584">
    <property type="component" value="Unassembled WGS sequence"/>
</dbReference>
<name>A0ABP5SMT7_9ACTN</name>
<evidence type="ECO:0000313" key="3">
    <source>
        <dbReference type="Proteomes" id="UP001501584"/>
    </source>
</evidence>